<gene>
    <name evidence="1" type="ORF">V6R90_17415</name>
</gene>
<dbReference type="Proteomes" id="UP001482520">
    <property type="component" value="Unassembled WGS sequence"/>
</dbReference>
<keyword evidence="2" id="KW-1185">Reference proteome</keyword>
<dbReference type="EMBL" id="JBEGDP010000027">
    <property type="protein sequence ID" value="MEQ7849061.1"/>
    <property type="molecule type" value="Genomic_DNA"/>
</dbReference>
<reference evidence="1 2" key="1">
    <citation type="submission" date="2024-02" db="EMBL/GenBank/DDBJ databases">
        <title>Full genome sequence of Nocardioides kribbensis.</title>
        <authorList>
            <person name="Poletto B.L."/>
            <person name="Silva G."/>
            <person name="Galante D."/>
            <person name="Campos K.R."/>
            <person name="Santos M.B.N."/>
            <person name="Sacchi C.T."/>
        </authorList>
    </citation>
    <scope>NUCLEOTIDE SEQUENCE [LARGE SCALE GENOMIC DNA]</scope>
    <source>
        <strain evidence="1 2">O4R</strain>
    </source>
</reference>
<evidence type="ECO:0000313" key="1">
    <source>
        <dbReference type="EMBL" id="MEQ7849061.1"/>
    </source>
</evidence>
<accession>A0ABV1P2V2</accession>
<proteinExistence type="predicted"/>
<protein>
    <submittedName>
        <fullName evidence="1">Uncharacterized protein</fullName>
    </submittedName>
</protein>
<dbReference type="RefSeq" id="WP_056863207.1">
    <property type="nucleotide sequence ID" value="NZ_BAAAMM010000008.1"/>
</dbReference>
<sequence length="61" mass="6516">MLTHLCSACDKRQLIFPSQITAVADSDHGVLATFTCWCGAEQTAPLDLVPSRARGEKVLAA</sequence>
<name>A0ABV1P2V2_9ACTN</name>
<comment type="caution">
    <text evidence="1">The sequence shown here is derived from an EMBL/GenBank/DDBJ whole genome shotgun (WGS) entry which is preliminary data.</text>
</comment>
<evidence type="ECO:0000313" key="2">
    <source>
        <dbReference type="Proteomes" id="UP001482520"/>
    </source>
</evidence>
<organism evidence="1 2">
    <name type="scientific">Nocardioides kribbensis</name>
    <dbReference type="NCBI Taxonomy" id="305517"/>
    <lineage>
        <taxon>Bacteria</taxon>
        <taxon>Bacillati</taxon>
        <taxon>Actinomycetota</taxon>
        <taxon>Actinomycetes</taxon>
        <taxon>Propionibacteriales</taxon>
        <taxon>Nocardioidaceae</taxon>
        <taxon>Nocardioides</taxon>
    </lineage>
</organism>